<reference evidence="3" key="1">
    <citation type="submission" date="2021-01" db="EMBL/GenBank/DDBJ databases">
        <authorList>
            <person name="Corre E."/>
            <person name="Pelletier E."/>
            <person name="Niang G."/>
            <person name="Scheremetjew M."/>
            <person name="Finn R."/>
            <person name="Kale V."/>
            <person name="Holt S."/>
            <person name="Cochrane G."/>
            <person name="Meng A."/>
            <person name="Brown T."/>
            <person name="Cohen L."/>
        </authorList>
    </citation>
    <scope>NUCLEOTIDE SEQUENCE</scope>
    <source>
        <strain evidence="3">CCMP3346</strain>
    </source>
</reference>
<evidence type="ECO:0008006" key="4">
    <source>
        <dbReference type="Google" id="ProtNLM"/>
    </source>
</evidence>
<feature type="region of interest" description="Disordered" evidence="1">
    <location>
        <begin position="519"/>
        <end position="590"/>
    </location>
</feature>
<protein>
    <recommendedName>
        <fullName evidence="4">Right handed beta helix domain-containing protein</fullName>
    </recommendedName>
</protein>
<evidence type="ECO:0000313" key="3">
    <source>
        <dbReference type="EMBL" id="CAD9053887.1"/>
    </source>
</evidence>
<dbReference type="AlphaFoldDB" id="A0A7S1JTK8"/>
<dbReference type="SUPFAM" id="SSF51126">
    <property type="entry name" value="Pectin lyase-like"/>
    <property type="match status" value="1"/>
</dbReference>
<sequence>MGGRFSLLLLLVLSGFADVALTLSPLPQLDRESSCTRPQITKVSSPEEVACTAAAVLEKLLASKDATADRAWQIMCDEVTILDLSGTPEIEISTQHNTYIDGNGKAVIKGTRLVMNTRVWDEPVPVVTLRGLGLTGSKSSIKQVSGDETKDGGGAFYRYGGTLEVVDCWFWDNAAPEKGQDVGGGAIYSLAGVTKVDRSVFYMNKGSNGGAMGNLHNSLHVTNSWFIDNQATGVEGNPGNGGNGGAISIDGQNKAMYFCNVLFTGNKANSFGGSIFRTDNEWQVKGGDETTIENALFYRNAILPDDNQGFAAGVYLQGSKAIIENSIFANNTADAYTSIFIGPNTRECDIDNVAISGNSCADGLTAGLVVSGSTDGEAKALTIVDNISIGDVCFAVATNGGGAWTLADSVIYRNYAGNVWPSTNCKDVWGEGGGNYHSLTKPSAQGGQDTKCSADASDFSTEGGTIEYVSPLCPQAKVGGSNKGAICSAMPTYELGADGVTLKITEDVRDAMEADLFLTRSSTTRTPDNAGTATTDDNLDGGDTGRTSTDSPDSTGSTVGSTERPTENGQSSSTGTPESSSGTTESPESGCVAVHVRDRYSGLLLLGSTLLWLTLSQLGL</sequence>
<proteinExistence type="predicted"/>
<accession>A0A7S1JTK8</accession>
<dbReference type="EMBL" id="HBGB01015462">
    <property type="protein sequence ID" value="CAD9053887.1"/>
    <property type="molecule type" value="Transcribed_RNA"/>
</dbReference>
<keyword evidence="2" id="KW-0732">Signal</keyword>
<dbReference type="InterPro" id="IPR011050">
    <property type="entry name" value="Pectin_lyase_fold/virulence"/>
</dbReference>
<feature type="compositionally biased region" description="Low complexity" evidence="1">
    <location>
        <begin position="545"/>
        <end position="562"/>
    </location>
</feature>
<feature type="signal peptide" evidence="2">
    <location>
        <begin position="1"/>
        <end position="22"/>
    </location>
</feature>
<evidence type="ECO:0000256" key="1">
    <source>
        <dbReference type="SAM" id="MobiDB-lite"/>
    </source>
</evidence>
<gene>
    <name evidence="3" type="ORF">VBRA1451_LOCUS8950</name>
</gene>
<organism evidence="3">
    <name type="scientific">Vitrella brassicaformis</name>
    <dbReference type="NCBI Taxonomy" id="1169539"/>
    <lineage>
        <taxon>Eukaryota</taxon>
        <taxon>Sar</taxon>
        <taxon>Alveolata</taxon>
        <taxon>Colpodellida</taxon>
        <taxon>Vitrellaceae</taxon>
        <taxon>Vitrella</taxon>
    </lineage>
</organism>
<name>A0A7S1JTK8_9ALVE</name>
<feature type="compositionally biased region" description="Low complexity" evidence="1">
    <location>
        <begin position="571"/>
        <end position="590"/>
    </location>
</feature>
<feature type="chain" id="PRO_5031084714" description="Right handed beta helix domain-containing protein" evidence="2">
    <location>
        <begin position="23"/>
        <end position="620"/>
    </location>
</feature>
<evidence type="ECO:0000256" key="2">
    <source>
        <dbReference type="SAM" id="SignalP"/>
    </source>
</evidence>